<comment type="caution">
    <text evidence="1">The sequence shown here is derived from an EMBL/GenBank/DDBJ whole genome shotgun (WGS) entry which is preliminary data.</text>
</comment>
<gene>
    <name evidence="1" type="ORF">WN944_017561</name>
</gene>
<keyword evidence="2" id="KW-1185">Reference proteome</keyword>
<name>A0AAP0MBH6_9ROSI</name>
<reference evidence="1 2" key="1">
    <citation type="submission" date="2024-05" db="EMBL/GenBank/DDBJ databases">
        <title>Haplotype-resolved chromosome-level genome assembly of Huyou (Citrus changshanensis).</title>
        <authorList>
            <person name="Miao C."/>
            <person name="Chen W."/>
            <person name="Wu Y."/>
            <person name="Wang L."/>
            <person name="Zhao S."/>
            <person name="Grierson D."/>
            <person name="Xu C."/>
            <person name="Chen K."/>
        </authorList>
    </citation>
    <scope>NUCLEOTIDE SEQUENCE [LARGE SCALE GENOMIC DNA]</scope>
    <source>
        <strain evidence="1">01-14</strain>
        <tissue evidence="1">Leaf</tissue>
    </source>
</reference>
<dbReference type="EMBL" id="JBCGBO010000005">
    <property type="protein sequence ID" value="KAK9202351.1"/>
    <property type="molecule type" value="Genomic_DNA"/>
</dbReference>
<proteinExistence type="predicted"/>
<dbReference type="Proteomes" id="UP001428341">
    <property type="component" value="Unassembled WGS sequence"/>
</dbReference>
<evidence type="ECO:0000313" key="2">
    <source>
        <dbReference type="Proteomes" id="UP001428341"/>
    </source>
</evidence>
<accession>A0AAP0MBH6</accession>
<sequence length="70" mass="7732">MAVSPQNVTTGITLMALQLLMNATQQRDVIKIIVINLLVLTTALVPPRLNEKHWVSLLVNGWLNITRTAA</sequence>
<dbReference type="AlphaFoldDB" id="A0AAP0MBH6"/>
<protein>
    <submittedName>
        <fullName evidence="1">Uncharacterized protein</fullName>
    </submittedName>
</protein>
<organism evidence="1 2">
    <name type="scientific">Citrus x changshan-huyou</name>
    <dbReference type="NCBI Taxonomy" id="2935761"/>
    <lineage>
        <taxon>Eukaryota</taxon>
        <taxon>Viridiplantae</taxon>
        <taxon>Streptophyta</taxon>
        <taxon>Embryophyta</taxon>
        <taxon>Tracheophyta</taxon>
        <taxon>Spermatophyta</taxon>
        <taxon>Magnoliopsida</taxon>
        <taxon>eudicotyledons</taxon>
        <taxon>Gunneridae</taxon>
        <taxon>Pentapetalae</taxon>
        <taxon>rosids</taxon>
        <taxon>malvids</taxon>
        <taxon>Sapindales</taxon>
        <taxon>Rutaceae</taxon>
        <taxon>Aurantioideae</taxon>
        <taxon>Citrus</taxon>
    </lineage>
</organism>
<evidence type="ECO:0000313" key="1">
    <source>
        <dbReference type="EMBL" id="KAK9202351.1"/>
    </source>
</evidence>